<dbReference type="InterPro" id="IPR011059">
    <property type="entry name" value="Metal-dep_hydrolase_composite"/>
</dbReference>
<reference evidence="2 3" key="1">
    <citation type="submission" date="2020-10" db="EMBL/GenBank/DDBJ databases">
        <title>Connecting structure to function with the recovery of over 1000 high-quality activated sludge metagenome-assembled genomes encoding full-length rRNA genes using long-read sequencing.</title>
        <authorList>
            <person name="Singleton C.M."/>
            <person name="Petriglieri F."/>
            <person name="Kristensen J.M."/>
            <person name="Kirkegaard R.H."/>
            <person name="Michaelsen T.Y."/>
            <person name="Andersen M.H."/>
            <person name="Karst S.M."/>
            <person name="Dueholm M.S."/>
            <person name="Nielsen P.H."/>
            <person name="Albertsen M."/>
        </authorList>
    </citation>
    <scope>NUCLEOTIDE SEQUENCE [LARGE SCALE GENOMIC DNA]</scope>
    <source>
        <strain evidence="2">AalE_18-Q3-R2-46_BAT3C.188</strain>
    </source>
</reference>
<dbReference type="Pfam" id="PF07969">
    <property type="entry name" value="Amidohydro_3"/>
    <property type="match status" value="1"/>
</dbReference>
<feature type="domain" description="Amidohydrolase 3" evidence="1">
    <location>
        <begin position="52"/>
        <end position="564"/>
    </location>
</feature>
<protein>
    <submittedName>
        <fullName evidence="2">Amidohydrolase</fullName>
    </submittedName>
</protein>
<comment type="caution">
    <text evidence="2">The sequence shown here is derived from an EMBL/GenBank/DDBJ whole genome shotgun (WGS) entry which is preliminary data.</text>
</comment>
<dbReference type="SUPFAM" id="SSF51338">
    <property type="entry name" value="Composite domain of metallo-dependent hydrolases"/>
    <property type="match status" value="1"/>
</dbReference>
<dbReference type="SUPFAM" id="SSF51556">
    <property type="entry name" value="Metallo-dependent hydrolases"/>
    <property type="match status" value="1"/>
</dbReference>
<dbReference type="Gene3D" id="2.30.40.10">
    <property type="entry name" value="Urease, subunit C, domain 1"/>
    <property type="match status" value="1"/>
</dbReference>
<evidence type="ECO:0000313" key="3">
    <source>
        <dbReference type="Proteomes" id="UP000718281"/>
    </source>
</evidence>
<dbReference type="InterPro" id="IPR013108">
    <property type="entry name" value="Amidohydro_3"/>
</dbReference>
<dbReference type="Gene3D" id="3.10.310.70">
    <property type="match status" value="1"/>
</dbReference>
<organism evidence="2 3">
    <name type="scientific">Candidatus Phosphoribacter hodrii</name>
    <dbReference type="NCBI Taxonomy" id="2953743"/>
    <lineage>
        <taxon>Bacteria</taxon>
        <taxon>Bacillati</taxon>
        <taxon>Actinomycetota</taxon>
        <taxon>Actinomycetes</taxon>
        <taxon>Micrococcales</taxon>
        <taxon>Dermatophilaceae</taxon>
        <taxon>Candidatus Phosphoribacter</taxon>
    </lineage>
</organism>
<dbReference type="PANTHER" id="PTHR22642">
    <property type="entry name" value="IMIDAZOLONEPROPIONASE"/>
    <property type="match status" value="1"/>
</dbReference>
<dbReference type="PANTHER" id="PTHR22642:SF2">
    <property type="entry name" value="PROTEIN LONG AFTER FAR-RED 3"/>
    <property type="match status" value="1"/>
</dbReference>
<name>A0A934X6H2_9MICO</name>
<dbReference type="Gene3D" id="3.20.20.140">
    <property type="entry name" value="Metal-dependent hydrolases"/>
    <property type="match status" value="1"/>
</dbReference>
<accession>A0A934X6H2</accession>
<evidence type="ECO:0000259" key="1">
    <source>
        <dbReference type="Pfam" id="PF07969"/>
    </source>
</evidence>
<sequence>MTTTPAPDLLVVGARARLAPGRYAAAIAVTGDRITAVGDDADVLALRGSRTRVVQARGATVLPGFQDAHVHAPFAGRNLLRVWLNDLPGRPAYLDAVARFAANHPNEPWVVGGGWAMEDFPNGLARKEDLDAIVPDRPVFLFNRDVHSAWVNSAALLAGGITRDTVDPSDGRIERDPQTGEPTGMLHEGAAYTFNERVVPPPSRLEWEEAILTAQEHLHALGITGWQDAWVTPSTLAAYRSLAADGRLTARVVGALWWDRHRGLDQIADLCSQREATTGNHADSGVPGFHPTSVKIMVDGVLETYTGALLEPYCDGCGGHTDNRGLLYVDPELLAEAVTALDAAGFQVHQHAIGDRAARTALDAIAAARTANGRNDRRHHIAHLQVLQRSDIPRFSALGVTANAQAYWAKNDPQMEVLTTPFLGPDRTALQYPFASLAAAGTRLAMGSDWAVTTADPLAQIEVATTRSDPADRELAAFLPHERLTLDAALDAFTAGSAWVNHDDDGGAIRVGARADLAVLDADLFGTDLRIGTRAPIGGGPPHSLQGVSDASVVMTVAAGRVVYEA</sequence>
<dbReference type="Proteomes" id="UP000718281">
    <property type="component" value="Unassembled WGS sequence"/>
</dbReference>
<dbReference type="EMBL" id="JADIXZ010000007">
    <property type="protein sequence ID" value="MBK6302101.1"/>
    <property type="molecule type" value="Genomic_DNA"/>
</dbReference>
<proteinExistence type="predicted"/>
<dbReference type="AlphaFoldDB" id="A0A934X6H2"/>
<dbReference type="GO" id="GO:0016810">
    <property type="term" value="F:hydrolase activity, acting on carbon-nitrogen (but not peptide) bonds"/>
    <property type="evidence" value="ECO:0007669"/>
    <property type="project" value="InterPro"/>
</dbReference>
<evidence type="ECO:0000313" key="2">
    <source>
        <dbReference type="EMBL" id="MBK6302101.1"/>
    </source>
</evidence>
<dbReference type="InterPro" id="IPR032466">
    <property type="entry name" value="Metal_Hydrolase"/>
</dbReference>
<dbReference type="InterPro" id="IPR033932">
    <property type="entry name" value="YtcJ-like"/>
</dbReference>
<dbReference type="CDD" id="cd01300">
    <property type="entry name" value="YtcJ_like"/>
    <property type="match status" value="1"/>
</dbReference>
<gene>
    <name evidence="2" type="ORF">IPF40_14065</name>
</gene>